<dbReference type="EMBL" id="VYZN01000023">
    <property type="protein sequence ID" value="KAE9536461.1"/>
    <property type="molecule type" value="Genomic_DNA"/>
</dbReference>
<sequence length="214" mass="25022">MSIHYGSLVTTLWTIRCCSVKSVKFSIVMVDTFKNCSSYFSQIVMIFVETLGRLNPTPIFCKFDQYNDSSGHNSLCQPKIPKIGAGFFSINYCIEVSKNIKQVEYKDDKMFKIYVQHYLSSLEISTTPIHWAPGLPPLGLYYLDYHPTMSFVILIKIYEIQNKEMWCFLSYHIIFNVILDTNVAKCLVWRRYAPFIPYFIFITTPPKMNRYNTT</sequence>
<evidence type="ECO:0000313" key="2">
    <source>
        <dbReference type="Proteomes" id="UP000475862"/>
    </source>
</evidence>
<name>A0A6G0TPL3_APHGL</name>
<organism evidence="1 2">
    <name type="scientific">Aphis glycines</name>
    <name type="common">Soybean aphid</name>
    <dbReference type="NCBI Taxonomy" id="307491"/>
    <lineage>
        <taxon>Eukaryota</taxon>
        <taxon>Metazoa</taxon>
        <taxon>Ecdysozoa</taxon>
        <taxon>Arthropoda</taxon>
        <taxon>Hexapoda</taxon>
        <taxon>Insecta</taxon>
        <taxon>Pterygota</taxon>
        <taxon>Neoptera</taxon>
        <taxon>Paraneoptera</taxon>
        <taxon>Hemiptera</taxon>
        <taxon>Sternorrhyncha</taxon>
        <taxon>Aphidomorpha</taxon>
        <taxon>Aphidoidea</taxon>
        <taxon>Aphididae</taxon>
        <taxon>Aphidini</taxon>
        <taxon>Aphis</taxon>
        <taxon>Aphis</taxon>
    </lineage>
</organism>
<protein>
    <submittedName>
        <fullName evidence="1">Uncharacterized protein</fullName>
    </submittedName>
</protein>
<evidence type="ECO:0000313" key="1">
    <source>
        <dbReference type="EMBL" id="KAE9536461.1"/>
    </source>
</evidence>
<dbReference type="AlphaFoldDB" id="A0A6G0TPL3"/>
<dbReference type="Proteomes" id="UP000475862">
    <property type="component" value="Unassembled WGS sequence"/>
</dbReference>
<gene>
    <name evidence="1" type="ORF">AGLY_007250</name>
</gene>
<reference evidence="1 2" key="1">
    <citation type="submission" date="2019-08" db="EMBL/GenBank/DDBJ databases">
        <title>The genome of the soybean aphid Biotype 1, its phylome, world population structure and adaptation to the North American continent.</title>
        <authorList>
            <person name="Giordano R."/>
            <person name="Donthu R.K."/>
            <person name="Hernandez A.G."/>
            <person name="Wright C.L."/>
            <person name="Zimin A.V."/>
        </authorList>
    </citation>
    <scope>NUCLEOTIDE SEQUENCE [LARGE SCALE GENOMIC DNA]</scope>
    <source>
        <tissue evidence="1">Whole aphids</tissue>
    </source>
</reference>
<proteinExistence type="predicted"/>
<keyword evidence="2" id="KW-1185">Reference proteome</keyword>
<comment type="caution">
    <text evidence="1">The sequence shown here is derived from an EMBL/GenBank/DDBJ whole genome shotgun (WGS) entry which is preliminary data.</text>
</comment>
<accession>A0A6G0TPL3</accession>